<keyword evidence="2" id="KW-1185">Reference proteome</keyword>
<sequence>MELRGDEDGGRILHEVANEDGNGEHFRWWGKE</sequence>
<dbReference type="EMBL" id="LXQA010790353">
    <property type="protein sequence ID" value="MCI71139.1"/>
    <property type="molecule type" value="Genomic_DNA"/>
</dbReference>
<feature type="non-terminal residue" evidence="1">
    <location>
        <position position="32"/>
    </location>
</feature>
<dbReference type="AlphaFoldDB" id="A0A392UC79"/>
<protein>
    <submittedName>
        <fullName evidence="1">Uncharacterized protein</fullName>
    </submittedName>
</protein>
<dbReference type="Proteomes" id="UP000265520">
    <property type="component" value="Unassembled WGS sequence"/>
</dbReference>
<accession>A0A392UC79</accession>
<reference evidence="1 2" key="1">
    <citation type="journal article" date="2018" name="Front. Plant Sci.">
        <title>Red Clover (Trifolium pratense) and Zigzag Clover (T. medium) - A Picture of Genomic Similarities and Differences.</title>
        <authorList>
            <person name="Dluhosova J."/>
            <person name="Istvanek J."/>
            <person name="Nedelnik J."/>
            <person name="Repkova J."/>
        </authorList>
    </citation>
    <scope>NUCLEOTIDE SEQUENCE [LARGE SCALE GENOMIC DNA]</scope>
    <source>
        <strain evidence="2">cv. 10/8</strain>
        <tissue evidence="1">Leaf</tissue>
    </source>
</reference>
<comment type="caution">
    <text evidence="1">The sequence shown here is derived from an EMBL/GenBank/DDBJ whole genome shotgun (WGS) entry which is preliminary data.</text>
</comment>
<name>A0A392UC79_9FABA</name>
<evidence type="ECO:0000313" key="2">
    <source>
        <dbReference type="Proteomes" id="UP000265520"/>
    </source>
</evidence>
<evidence type="ECO:0000313" key="1">
    <source>
        <dbReference type="EMBL" id="MCI71139.1"/>
    </source>
</evidence>
<proteinExistence type="predicted"/>
<organism evidence="1 2">
    <name type="scientific">Trifolium medium</name>
    <dbReference type="NCBI Taxonomy" id="97028"/>
    <lineage>
        <taxon>Eukaryota</taxon>
        <taxon>Viridiplantae</taxon>
        <taxon>Streptophyta</taxon>
        <taxon>Embryophyta</taxon>
        <taxon>Tracheophyta</taxon>
        <taxon>Spermatophyta</taxon>
        <taxon>Magnoliopsida</taxon>
        <taxon>eudicotyledons</taxon>
        <taxon>Gunneridae</taxon>
        <taxon>Pentapetalae</taxon>
        <taxon>rosids</taxon>
        <taxon>fabids</taxon>
        <taxon>Fabales</taxon>
        <taxon>Fabaceae</taxon>
        <taxon>Papilionoideae</taxon>
        <taxon>50 kb inversion clade</taxon>
        <taxon>NPAAA clade</taxon>
        <taxon>Hologalegina</taxon>
        <taxon>IRL clade</taxon>
        <taxon>Trifolieae</taxon>
        <taxon>Trifolium</taxon>
    </lineage>
</organism>